<name>A0A4Z2G5M9_9TELE</name>
<evidence type="ECO:0000313" key="2">
    <source>
        <dbReference type="Proteomes" id="UP000314294"/>
    </source>
</evidence>
<gene>
    <name evidence="1" type="ORF">EYF80_041643</name>
</gene>
<protein>
    <submittedName>
        <fullName evidence="1">Uncharacterized protein</fullName>
    </submittedName>
</protein>
<organism evidence="1 2">
    <name type="scientific">Liparis tanakae</name>
    <name type="common">Tanaka's snailfish</name>
    <dbReference type="NCBI Taxonomy" id="230148"/>
    <lineage>
        <taxon>Eukaryota</taxon>
        <taxon>Metazoa</taxon>
        <taxon>Chordata</taxon>
        <taxon>Craniata</taxon>
        <taxon>Vertebrata</taxon>
        <taxon>Euteleostomi</taxon>
        <taxon>Actinopterygii</taxon>
        <taxon>Neopterygii</taxon>
        <taxon>Teleostei</taxon>
        <taxon>Neoteleostei</taxon>
        <taxon>Acanthomorphata</taxon>
        <taxon>Eupercaria</taxon>
        <taxon>Perciformes</taxon>
        <taxon>Cottioidei</taxon>
        <taxon>Cottales</taxon>
        <taxon>Liparidae</taxon>
        <taxon>Liparis</taxon>
    </lineage>
</organism>
<accession>A0A4Z2G5M9</accession>
<dbReference type="Proteomes" id="UP000314294">
    <property type="component" value="Unassembled WGS sequence"/>
</dbReference>
<comment type="caution">
    <text evidence="1">The sequence shown here is derived from an EMBL/GenBank/DDBJ whole genome shotgun (WGS) entry which is preliminary data.</text>
</comment>
<dbReference type="AlphaFoldDB" id="A0A4Z2G5M9"/>
<proteinExistence type="predicted"/>
<dbReference type="EMBL" id="SRLO01000708">
    <property type="protein sequence ID" value="TNN48173.1"/>
    <property type="molecule type" value="Genomic_DNA"/>
</dbReference>
<evidence type="ECO:0000313" key="1">
    <source>
        <dbReference type="EMBL" id="TNN48173.1"/>
    </source>
</evidence>
<keyword evidence="2" id="KW-1185">Reference proteome</keyword>
<sequence length="64" mass="7265">MQEEPGGTMQPCRSYEGTMTECHGVGVWRKGRREPSLWARLQAQRDKSYPAAIGLTTMTMYDRG</sequence>
<reference evidence="1 2" key="1">
    <citation type="submission" date="2019-03" db="EMBL/GenBank/DDBJ databases">
        <title>First draft genome of Liparis tanakae, snailfish: a comprehensive survey of snailfish specific genes.</title>
        <authorList>
            <person name="Kim W."/>
            <person name="Song I."/>
            <person name="Jeong J.-H."/>
            <person name="Kim D."/>
            <person name="Kim S."/>
            <person name="Ryu S."/>
            <person name="Song J.Y."/>
            <person name="Lee S.K."/>
        </authorList>
    </citation>
    <scope>NUCLEOTIDE SEQUENCE [LARGE SCALE GENOMIC DNA]</scope>
    <source>
        <tissue evidence="1">Muscle</tissue>
    </source>
</reference>